<dbReference type="Pfam" id="PF13639">
    <property type="entry name" value="zf-RING_2"/>
    <property type="match status" value="1"/>
</dbReference>
<feature type="region of interest" description="Disordered" evidence="2">
    <location>
        <begin position="235"/>
        <end position="311"/>
    </location>
</feature>
<organism evidence="5 6">
    <name type="scientific">Cylindrotheca closterium</name>
    <dbReference type="NCBI Taxonomy" id="2856"/>
    <lineage>
        <taxon>Eukaryota</taxon>
        <taxon>Sar</taxon>
        <taxon>Stramenopiles</taxon>
        <taxon>Ochrophyta</taxon>
        <taxon>Bacillariophyta</taxon>
        <taxon>Bacillariophyceae</taxon>
        <taxon>Bacillariophycidae</taxon>
        <taxon>Bacillariales</taxon>
        <taxon>Bacillariaceae</taxon>
        <taxon>Cylindrotheca</taxon>
    </lineage>
</organism>
<evidence type="ECO:0000313" key="5">
    <source>
        <dbReference type="EMBL" id="CAJ1952851.1"/>
    </source>
</evidence>
<feature type="transmembrane region" description="Helical" evidence="3">
    <location>
        <begin position="12"/>
        <end position="35"/>
    </location>
</feature>
<evidence type="ECO:0000313" key="6">
    <source>
        <dbReference type="Proteomes" id="UP001295423"/>
    </source>
</evidence>
<keyword evidence="1" id="KW-0862">Zinc</keyword>
<dbReference type="GO" id="GO:0061630">
    <property type="term" value="F:ubiquitin protein ligase activity"/>
    <property type="evidence" value="ECO:0007669"/>
    <property type="project" value="TreeGrafter"/>
</dbReference>
<dbReference type="InterPro" id="IPR001841">
    <property type="entry name" value="Znf_RING"/>
</dbReference>
<dbReference type="PROSITE" id="PS50089">
    <property type="entry name" value="ZF_RING_2"/>
    <property type="match status" value="1"/>
</dbReference>
<gene>
    <name evidence="5" type="ORF">CYCCA115_LOCUS13748</name>
</gene>
<dbReference type="Gene3D" id="3.30.40.10">
    <property type="entry name" value="Zinc/RING finger domain, C3HC4 (zinc finger)"/>
    <property type="match status" value="1"/>
</dbReference>
<dbReference type="GO" id="GO:0006511">
    <property type="term" value="P:ubiquitin-dependent protein catabolic process"/>
    <property type="evidence" value="ECO:0007669"/>
    <property type="project" value="TreeGrafter"/>
</dbReference>
<reference evidence="5" key="1">
    <citation type="submission" date="2023-08" db="EMBL/GenBank/DDBJ databases">
        <authorList>
            <person name="Audoor S."/>
            <person name="Bilcke G."/>
        </authorList>
    </citation>
    <scope>NUCLEOTIDE SEQUENCE</scope>
</reference>
<feature type="transmembrane region" description="Helical" evidence="3">
    <location>
        <begin position="157"/>
        <end position="176"/>
    </location>
</feature>
<name>A0AAD2JIC6_9STRA</name>
<keyword evidence="1" id="KW-0863">Zinc-finger</keyword>
<sequence>MPISTRIPHNCRSILTGLSLILCTRILIISALSLYELDQTYGNWEKTEAVIVAAVNVNDRNDINNRNTTESSSGMSNNTGTSDVSDFSPDAAAVYWCSQLNYTVSNDYITIVSSIASDCDTDPAEIPVGRDIELRYNPTNPRDFIKQSEYYDDITNLIIRIVLALILIMSLISFIIKYRNLPEDPGRDPRFARDLETGEPQESPEARKERILSKMIFQPVKEDLSNTTAAAIRSLEKKTKSDNQEAEFDPIEEDGCDEYSRQDDNSSAVEGSESSSMHGITIENVDGTSCSPEDSTEEDVKSNVGEENNGAVDNLTAEVENATSTERFDGPVDPEAQMAAPNGEETITGCKDDMCRSTRSESIAENRTSAAGSIRALQSMFSSWRRMESDSEQAECCICLDNYDPGSIICASKNVECNHVFHKDCIMDWMMKNHNQCPLCRVDLLK</sequence>
<keyword evidence="6" id="KW-1185">Reference proteome</keyword>
<evidence type="ECO:0000256" key="2">
    <source>
        <dbReference type="SAM" id="MobiDB-lite"/>
    </source>
</evidence>
<keyword evidence="3" id="KW-1133">Transmembrane helix</keyword>
<evidence type="ECO:0000256" key="1">
    <source>
        <dbReference type="PROSITE-ProRule" id="PRU00175"/>
    </source>
</evidence>
<feature type="domain" description="RING-type" evidence="4">
    <location>
        <begin position="396"/>
        <end position="441"/>
    </location>
</feature>
<keyword evidence="3" id="KW-0472">Membrane</keyword>
<feature type="region of interest" description="Disordered" evidence="2">
    <location>
        <begin position="62"/>
        <end position="82"/>
    </location>
</feature>
<feature type="region of interest" description="Disordered" evidence="2">
    <location>
        <begin position="186"/>
        <end position="210"/>
    </location>
</feature>
<accession>A0AAD2JIC6</accession>
<dbReference type="GO" id="GO:0008270">
    <property type="term" value="F:zinc ion binding"/>
    <property type="evidence" value="ECO:0007669"/>
    <property type="project" value="UniProtKB-KW"/>
</dbReference>
<keyword evidence="3" id="KW-0812">Transmembrane</keyword>
<feature type="compositionally biased region" description="Low complexity" evidence="2">
    <location>
        <begin position="266"/>
        <end position="276"/>
    </location>
</feature>
<proteinExistence type="predicted"/>
<dbReference type="PANTHER" id="PTHR22765">
    <property type="entry name" value="RING FINGER AND PROTEASE ASSOCIATED DOMAIN-CONTAINING"/>
    <property type="match status" value="1"/>
</dbReference>
<evidence type="ECO:0000259" key="4">
    <source>
        <dbReference type="PROSITE" id="PS50089"/>
    </source>
</evidence>
<dbReference type="SUPFAM" id="SSF57850">
    <property type="entry name" value="RING/U-box"/>
    <property type="match status" value="1"/>
</dbReference>
<dbReference type="Proteomes" id="UP001295423">
    <property type="component" value="Unassembled WGS sequence"/>
</dbReference>
<feature type="compositionally biased region" description="Acidic residues" evidence="2">
    <location>
        <begin position="244"/>
        <end position="257"/>
    </location>
</feature>
<evidence type="ECO:0000256" key="3">
    <source>
        <dbReference type="SAM" id="Phobius"/>
    </source>
</evidence>
<comment type="caution">
    <text evidence="5">The sequence shown here is derived from an EMBL/GenBank/DDBJ whole genome shotgun (WGS) entry which is preliminary data.</text>
</comment>
<dbReference type="CDD" id="cd16473">
    <property type="entry name" value="RING-H2_RNF103"/>
    <property type="match status" value="1"/>
</dbReference>
<protein>
    <recommendedName>
        <fullName evidence="4">RING-type domain-containing protein</fullName>
    </recommendedName>
</protein>
<feature type="compositionally biased region" description="Basic and acidic residues" evidence="2">
    <location>
        <begin position="186"/>
        <end position="196"/>
    </location>
</feature>
<dbReference type="InterPro" id="IPR013083">
    <property type="entry name" value="Znf_RING/FYVE/PHD"/>
</dbReference>
<dbReference type="AlphaFoldDB" id="A0AAD2JIC6"/>
<dbReference type="SMART" id="SM00184">
    <property type="entry name" value="RING"/>
    <property type="match status" value="1"/>
</dbReference>
<dbReference type="EMBL" id="CAKOGP040001814">
    <property type="protein sequence ID" value="CAJ1952851.1"/>
    <property type="molecule type" value="Genomic_DNA"/>
</dbReference>
<dbReference type="InterPro" id="IPR051826">
    <property type="entry name" value="E3_ubiquitin-ligase_domain"/>
</dbReference>
<keyword evidence="1" id="KW-0479">Metal-binding</keyword>